<dbReference type="Pfam" id="PF12671">
    <property type="entry name" value="Amidase_6"/>
    <property type="match status" value="1"/>
</dbReference>
<dbReference type="Proteomes" id="UP000275048">
    <property type="component" value="Unassembled WGS sequence"/>
</dbReference>
<dbReference type="EMBL" id="RHHB01000001">
    <property type="protein sequence ID" value="RNB52257.1"/>
    <property type="molecule type" value="Genomic_DNA"/>
</dbReference>
<name>A0A3M8ANN0_9MICO</name>
<dbReference type="OrthoDB" id="8244162at2"/>
<dbReference type="AlphaFoldDB" id="A0A3M8ANN0"/>
<sequence length="357" mass="37966">MAAMKRADAVAYAKDRWYRPTDDDRVWAKSFAINVVTLKASLLAKKHIKSDWVPVFLRKQATDVSTGATGEADGLYFVAPAHAGTKFFEADIPASDRFLAHDWYGTAGVPGSDGGLNDCTAYVSHCLVAGGATYLGPSSPGQVWPTRGAQQLYNLLSERPATQVKRLTNMAGRTAVELVFSALAHVIKPGDVLTFAAGGRHGHAGMLVTVDSTTGDARMTCHSTLDHPDLPGQGTWQIRTTTEHPFVSLLHFSHDDPALGTLTALAGWWTVTMGASTYYYFLLAGGGCRWVSKKPAGAGAPGAPRGSGHWFAGTTADRIVIVWESGSVDEITLAADRKSFTGKENRTAAIDGAVGVT</sequence>
<keyword evidence="3" id="KW-1185">Reference proteome</keyword>
<gene>
    <name evidence="2" type="ORF">EDM22_00630</name>
</gene>
<organism evidence="2 3">
    <name type="scientific">Agromyces tardus</name>
    <dbReference type="NCBI Taxonomy" id="2583849"/>
    <lineage>
        <taxon>Bacteria</taxon>
        <taxon>Bacillati</taxon>
        <taxon>Actinomycetota</taxon>
        <taxon>Actinomycetes</taxon>
        <taxon>Micrococcales</taxon>
        <taxon>Microbacteriaceae</taxon>
        <taxon>Agromyces</taxon>
    </lineage>
</organism>
<protein>
    <recommendedName>
        <fullName evidence="1">Putative amidase domain-containing protein</fullName>
    </recommendedName>
</protein>
<evidence type="ECO:0000313" key="2">
    <source>
        <dbReference type="EMBL" id="RNB52257.1"/>
    </source>
</evidence>
<evidence type="ECO:0000259" key="1">
    <source>
        <dbReference type="Pfam" id="PF12671"/>
    </source>
</evidence>
<accession>A0A3M8ANN0</accession>
<dbReference type="InterPro" id="IPR024301">
    <property type="entry name" value="Amidase_6"/>
</dbReference>
<proteinExistence type="predicted"/>
<comment type="caution">
    <text evidence="2">The sequence shown here is derived from an EMBL/GenBank/DDBJ whole genome shotgun (WGS) entry which is preliminary data.</text>
</comment>
<reference evidence="2 3" key="1">
    <citation type="submission" date="2018-10" db="EMBL/GenBank/DDBJ databases">
        <title>Isolation, diversity and antibacterial activity of antinobacteria from the wheat rhizosphere soil.</title>
        <authorList>
            <person name="Sun T."/>
        </authorList>
    </citation>
    <scope>NUCLEOTIDE SEQUENCE [LARGE SCALE GENOMIC DNA]</scope>
    <source>
        <strain evidence="2 3">SJ-23</strain>
    </source>
</reference>
<evidence type="ECO:0000313" key="3">
    <source>
        <dbReference type="Proteomes" id="UP000275048"/>
    </source>
</evidence>
<feature type="domain" description="Putative amidase" evidence="1">
    <location>
        <begin position="117"/>
        <end position="224"/>
    </location>
</feature>